<comment type="similarity">
    <text evidence="1">Belongs to the formin-like family. Class-I subfamily.</text>
</comment>
<reference evidence="7" key="1">
    <citation type="submission" date="2023-05" db="EMBL/GenBank/DDBJ databases">
        <title>Genome and transcriptome analyses reveal genes involved in the formation of fine ridges on petal epidermal cells in Hibiscus trionum.</title>
        <authorList>
            <person name="Koshimizu S."/>
            <person name="Masuda S."/>
            <person name="Ishii T."/>
            <person name="Shirasu K."/>
            <person name="Hoshino A."/>
            <person name="Arita M."/>
        </authorList>
    </citation>
    <scope>NUCLEOTIDE SEQUENCE</scope>
    <source>
        <strain evidence="7">Hamamatsu line</strain>
    </source>
</reference>
<feature type="compositionally biased region" description="Polar residues" evidence="4">
    <location>
        <begin position="357"/>
        <end position="368"/>
    </location>
</feature>
<feature type="compositionally biased region" description="Low complexity" evidence="4">
    <location>
        <begin position="249"/>
        <end position="258"/>
    </location>
</feature>
<evidence type="ECO:0000313" key="8">
    <source>
        <dbReference type="Proteomes" id="UP001165190"/>
    </source>
</evidence>
<dbReference type="Proteomes" id="UP001165190">
    <property type="component" value="Unassembled WGS sequence"/>
</dbReference>
<dbReference type="PANTHER" id="PTHR23213:SF276">
    <property type="entry name" value="FORMIN-LIKE PROTEIN 1"/>
    <property type="match status" value="1"/>
</dbReference>
<feature type="region of interest" description="Disordered" evidence="4">
    <location>
        <begin position="659"/>
        <end position="678"/>
    </location>
</feature>
<organism evidence="7 8">
    <name type="scientific">Hibiscus trionum</name>
    <name type="common">Flower of an hour</name>
    <dbReference type="NCBI Taxonomy" id="183268"/>
    <lineage>
        <taxon>Eukaryota</taxon>
        <taxon>Viridiplantae</taxon>
        <taxon>Streptophyta</taxon>
        <taxon>Embryophyta</taxon>
        <taxon>Tracheophyta</taxon>
        <taxon>Spermatophyta</taxon>
        <taxon>Magnoliopsida</taxon>
        <taxon>eudicotyledons</taxon>
        <taxon>Gunneridae</taxon>
        <taxon>Pentapetalae</taxon>
        <taxon>rosids</taxon>
        <taxon>malvids</taxon>
        <taxon>Malvales</taxon>
        <taxon>Malvaceae</taxon>
        <taxon>Malvoideae</taxon>
        <taxon>Hibiscus</taxon>
    </lineage>
</organism>
<keyword evidence="5" id="KW-1133">Transmembrane helix</keyword>
<dbReference type="Pfam" id="PF02181">
    <property type="entry name" value="FH2"/>
    <property type="match status" value="1"/>
</dbReference>
<evidence type="ECO:0000256" key="5">
    <source>
        <dbReference type="SAM" id="Phobius"/>
    </source>
</evidence>
<feature type="compositionally biased region" description="Low complexity" evidence="4">
    <location>
        <begin position="274"/>
        <end position="306"/>
    </location>
</feature>
<feature type="coiled-coil region" evidence="3">
    <location>
        <begin position="774"/>
        <end position="801"/>
    </location>
</feature>
<keyword evidence="5" id="KW-0812">Transmembrane</keyword>
<dbReference type="AlphaFoldDB" id="A0A9W7M2U1"/>
<dbReference type="GO" id="GO:0051015">
    <property type="term" value="F:actin filament binding"/>
    <property type="evidence" value="ECO:0007669"/>
    <property type="project" value="InterPro"/>
</dbReference>
<feature type="compositionally biased region" description="Acidic residues" evidence="4">
    <location>
        <begin position="226"/>
        <end position="240"/>
    </location>
</feature>
<feature type="region of interest" description="Disordered" evidence="4">
    <location>
        <begin position="400"/>
        <end position="618"/>
    </location>
</feature>
<proteinExistence type="inferred from homology"/>
<keyword evidence="5" id="KW-0472">Membrane</keyword>
<protein>
    <recommendedName>
        <fullName evidence="2">Formin-like protein</fullName>
    </recommendedName>
</protein>
<dbReference type="PANTHER" id="PTHR23213">
    <property type="entry name" value="FORMIN-RELATED"/>
    <property type="match status" value="1"/>
</dbReference>
<evidence type="ECO:0000256" key="4">
    <source>
        <dbReference type="SAM" id="MobiDB-lite"/>
    </source>
</evidence>
<dbReference type="EMBL" id="BSYR01000020">
    <property type="protein sequence ID" value="GMI85698.1"/>
    <property type="molecule type" value="Genomic_DNA"/>
</dbReference>
<evidence type="ECO:0000313" key="7">
    <source>
        <dbReference type="EMBL" id="GMI85698.1"/>
    </source>
</evidence>
<dbReference type="InterPro" id="IPR042201">
    <property type="entry name" value="FH2_Formin_sf"/>
</dbReference>
<keyword evidence="3" id="KW-0175">Coiled coil</keyword>
<feature type="region of interest" description="Disordered" evidence="4">
    <location>
        <begin position="181"/>
        <end position="368"/>
    </location>
</feature>
<feature type="domain" description="FH2" evidence="6">
    <location>
        <begin position="607"/>
        <end position="1034"/>
    </location>
</feature>
<feature type="compositionally biased region" description="Low complexity" evidence="4">
    <location>
        <begin position="459"/>
        <end position="470"/>
    </location>
</feature>
<sequence>MLPSSFSTATFFFFFFFFCWLFSSCETLHIPTRRILHEPYSTLSSPPTPKYPLSSSSPGSPFFPSFPSAPFPANISSLVIPHTPAPKHNSQKLLIVAVAAILSASVVACIIAFVYCRRRRQGHSCFDDNKTVTSDDSGGRLNFYHNENNNNNNNVGVRKQRTTSTTSSEFLYLGTVVNSQGRFDDGSNDSPDNAGLDPGKMYSPELRPLPPLSRQNTGRNFRDGEVDSVTEDDGDEEEEFYSPRGSLGGRESSTGTGSESRRVFTAIDVKTNESSSSSTCSCSSSSSGSPARSQSLSISPPVSSSPRRPDPKSPEPVHIQPHLSPERMLIDSPRVSDASINGHIRSPPLSLTSTSPERVQSPSLSSPNRVLIKKLDASIQNFKDFVQNMKVPLILASADGTNSPAKHAPSNDSSVCSASTSPDRALNEDKQQSPLPNGVFVESPEMSPLQVDSLDYNKAPSLSSLASSSPERGLEKSPDASPLRLSNALRKPVLSPPPPPPLPKQRRLWEKPVSSVPFAQQISKPPVPPPPPRRLWEKPVSSVPFARQMPPPPPPPPKQRRLWEKPVSSVPSAQQISKPPPPLIPSSTTFKVSPLEMPTRSESEAIEESEEGSKPKLKPLHWDKVRASSDREMVWDHLRSSSFKLNEEMIETLFVVNTPNSKSKQTTPPSVVPSPNQENRVLDPQKAQNIAILLKALNVTVEEVSDALLEGNADALGTELLESLSRMAPTKEEESKLKEYRDDSPVKLGPAEKFLKTVLDIPFAFKRLDAMLYIANFESEIEYLKNSFETLEAACEELRNSRLFLKLLEAVLKTGNRMNVGTNRGDAQAFKLDTLLKLVDVKGADGKTTLLHFVVQEMIRTEGARLSNANHSTTTSSTLTEDARCRKLGLQVVSGLSSELTNVKKAAAMDSEVLSGDVCKLSRGLEHIGEVLRLNEAMGSDESKEQFPESMSRFMKKAEQEIPRIQAQENVALSLVKEITEYFHGNSAKEEAHPFRIFLVVRDFLTVLDRVCKEAGTINEQTIVSSAHKFPVPVNPIMQQTFPVPVNPMMPHVFPGLQGNPHYGADD</sequence>
<dbReference type="GO" id="GO:0045010">
    <property type="term" value="P:actin nucleation"/>
    <property type="evidence" value="ECO:0007669"/>
    <property type="project" value="InterPro"/>
</dbReference>
<dbReference type="Gene3D" id="1.20.58.2220">
    <property type="entry name" value="Formin, FH2 domain"/>
    <property type="match status" value="1"/>
</dbReference>
<comment type="caution">
    <text evidence="7">The sequence shown here is derived from an EMBL/GenBank/DDBJ whole genome shotgun (WGS) entry which is preliminary data.</text>
</comment>
<gene>
    <name evidence="7" type="ORF">HRI_002239100</name>
</gene>
<feature type="transmembrane region" description="Helical" evidence="5">
    <location>
        <begin position="6"/>
        <end position="25"/>
    </location>
</feature>
<evidence type="ECO:0000256" key="2">
    <source>
        <dbReference type="RuleBase" id="RU361260"/>
    </source>
</evidence>
<feature type="transmembrane region" description="Helical" evidence="5">
    <location>
        <begin position="93"/>
        <end position="115"/>
    </location>
</feature>
<feature type="compositionally biased region" description="Low complexity" evidence="4">
    <location>
        <begin position="346"/>
        <end position="356"/>
    </location>
</feature>
<feature type="region of interest" description="Disordered" evidence="4">
    <location>
        <begin position="137"/>
        <end position="164"/>
    </location>
</feature>
<evidence type="ECO:0000256" key="1">
    <source>
        <dbReference type="ARBA" id="ARBA00025793"/>
    </source>
</evidence>
<accession>A0A9W7M2U1</accession>
<dbReference type="InterPro" id="IPR015425">
    <property type="entry name" value="FH2_Formin"/>
</dbReference>
<dbReference type="SUPFAM" id="SSF101447">
    <property type="entry name" value="Formin homology 2 domain (FH2 domain)"/>
    <property type="match status" value="1"/>
</dbReference>
<dbReference type="InterPro" id="IPR027643">
    <property type="entry name" value="Formin-like_plant"/>
</dbReference>
<evidence type="ECO:0000256" key="3">
    <source>
        <dbReference type="SAM" id="Coils"/>
    </source>
</evidence>
<evidence type="ECO:0000259" key="6">
    <source>
        <dbReference type="PROSITE" id="PS51444"/>
    </source>
</evidence>
<dbReference type="OrthoDB" id="1668162at2759"/>
<feature type="compositionally biased region" description="Pro residues" evidence="4">
    <location>
        <begin position="494"/>
        <end position="503"/>
    </location>
</feature>
<name>A0A9W7M2U1_HIBTR</name>
<keyword evidence="8" id="KW-1185">Reference proteome</keyword>
<dbReference type="SMART" id="SM00498">
    <property type="entry name" value="FH2"/>
    <property type="match status" value="1"/>
</dbReference>
<feature type="compositionally biased region" description="Polar residues" evidence="4">
    <location>
        <begin position="400"/>
        <end position="422"/>
    </location>
</feature>
<dbReference type="PROSITE" id="PS51444">
    <property type="entry name" value="FH2"/>
    <property type="match status" value="1"/>
</dbReference>